<organism evidence="2 3">
    <name type="scientific">Aliikangiella coralliicola</name>
    <dbReference type="NCBI Taxonomy" id="2592383"/>
    <lineage>
        <taxon>Bacteria</taxon>
        <taxon>Pseudomonadati</taxon>
        <taxon>Pseudomonadota</taxon>
        <taxon>Gammaproteobacteria</taxon>
        <taxon>Oceanospirillales</taxon>
        <taxon>Pleioneaceae</taxon>
        <taxon>Aliikangiella</taxon>
    </lineage>
</organism>
<name>A0A545U7F1_9GAMM</name>
<dbReference type="Proteomes" id="UP000315439">
    <property type="component" value="Unassembled WGS sequence"/>
</dbReference>
<feature type="transmembrane region" description="Helical" evidence="1">
    <location>
        <begin position="12"/>
        <end position="30"/>
    </location>
</feature>
<proteinExistence type="predicted"/>
<evidence type="ECO:0000313" key="3">
    <source>
        <dbReference type="Proteomes" id="UP000315439"/>
    </source>
</evidence>
<dbReference type="AlphaFoldDB" id="A0A545U7F1"/>
<dbReference type="Pfam" id="PF19578">
    <property type="entry name" value="DUF6090"/>
    <property type="match status" value="1"/>
</dbReference>
<sequence length="232" mass="27239">MKKIINGKRITDFVTEFLLIVVGILVALQIENWNDERKSQSFKNKTLSQIKSALKRDVEHFNNRIRRLESISESVGLIAEHLEKELPESDIFASEFSRISWSLVLETRTAAYESLKSSGLDAIKSSELKVNLINVYDYIYPRLNWFLENKFNKFNDLYATPFLFRYFSLEKEAGDENPVWNTQLYQQLLNDKKALTLLYRKQRQIHELKLEIQLALTEIEKLLSSIDNETQL</sequence>
<keyword evidence="3" id="KW-1185">Reference proteome</keyword>
<dbReference type="RefSeq" id="WP_142933077.1">
    <property type="nucleotide sequence ID" value="NZ_ML660168.1"/>
</dbReference>
<evidence type="ECO:0000256" key="1">
    <source>
        <dbReference type="SAM" id="Phobius"/>
    </source>
</evidence>
<accession>A0A545U7F1</accession>
<dbReference type="EMBL" id="VIKS01000012">
    <property type="protein sequence ID" value="TQV85400.1"/>
    <property type="molecule type" value="Genomic_DNA"/>
</dbReference>
<reference evidence="2 3" key="1">
    <citation type="submission" date="2019-07" db="EMBL/GenBank/DDBJ databases">
        <title>Draft genome for Aliikangiella sp. M105.</title>
        <authorList>
            <person name="Wang G."/>
        </authorList>
    </citation>
    <scope>NUCLEOTIDE SEQUENCE [LARGE SCALE GENOMIC DNA]</scope>
    <source>
        <strain evidence="2 3">M105</strain>
    </source>
</reference>
<dbReference type="InterPro" id="IPR045749">
    <property type="entry name" value="DUF6090"/>
</dbReference>
<comment type="caution">
    <text evidence="2">The sequence shown here is derived from an EMBL/GenBank/DDBJ whole genome shotgun (WGS) entry which is preliminary data.</text>
</comment>
<keyword evidence="1" id="KW-0812">Transmembrane</keyword>
<gene>
    <name evidence="2" type="ORF">FLL46_19740</name>
</gene>
<dbReference type="OrthoDB" id="6388784at2"/>
<evidence type="ECO:0000313" key="2">
    <source>
        <dbReference type="EMBL" id="TQV85400.1"/>
    </source>
</evidence>
<keyword evidence="1" id="KW-0472">Membrane</keyword>
<protein>
    <submittedName>
        <fullName evidence="2">Uncharacterized protein</fullName>
    </submittedName>
</protein>
<keyword evidence="1" id="KW-1133">Transmembrane helix</keyword>